<dbReference type="Proteomes" id="UP000554342">
    <property type="component" value="Unassembled WGS sequence"/>
</dbReference>
<dbReference type="InterPro" id="IPR012337">
    <property type="entry name" value="RNaseH-like_sf"/>
</dbReference>
<comment type="caution">
    <text evidence="2">The sequence shown here is derived from an EMBL/GenBank/DDBJ whole genome shotgun (WGS) entry which is preliminary data.</text>
</comment>
<name>A0A840Z3A5_9SPHN</name>
<keyword evidence="3" id="KW-1185">Reference proteome</keyword>
<organism evidence="2 3">
    <name type="scientific">Stakelama sediminis</name>
    <dbReference type="NCBI Taxonomy" id="463200"/>
    <lineage>
        <taxon>Bacteria</taxon>
        <taxon>Pseudomonadati</taxon>
        <taxon>Pseudomonadota</taxon>
        <taxon>Alphaproteobacteria</taxon>
        <taxon>Sphingomonadales</taxon>
        <taxon>Sphingomonadaceae</taxon>
        <taxon>Stakelama</taxon>
    </lineage>
</organism>
<gene>
    <name evidence="2" type="ORF">FHR23_003319</name>
</gene>
<proteinExistence type="predicted"/>
<dbReference type="Pfam" id="PF13333">
    <property type="entry name" value="rve_2"/>
    <property type="match status" value="1"/>
</dbReference>
<accession>A0A840Z3A5</accession>
<dbReference type="Gene3D" id="3.30.420.10">
    <property type="entry name" value="Ribonuclease H-like superfamily/Ribonuclease H"/>
    <property type="match status" value="1"/>
</dbReference>
<dbReference type="GO" id="GO:0015074">
    <property type="term" value="P:DNA integration"/>
    <property type="evidence" value="ECO:0007669"/>
    <property type="project" value="InterPro"/>
</dbReference>
<evidence type="ECO:0000313" key="3">
    <source>
        <dbReference type="Proteomes" id="UP000554342"/>
    </source>
</evidence>
<dbReference type="GO" id="GO:0003676">
    <property type="term" value="F:nucleic acid binding"/>
    <property type="evidence" value="ECO:0007669"/>
    <property type="project" value="InterPro"/>
</dbReference>
<dbReference type="SUPFAM" id="SSF53098">
    <property type="entry name" value="Ribonuclease H-like"/>
    <property type="match status" value="1"/>
</dbReference>
<dbReference type="InterPro" id="IPR036397">
    <property type="entry name" value="RNaseH_sf"/>
</dbReference>
<evidence type="ECO:0000313" key="2">
    <source>
        <dbReference type="EMBL" id="MBB5720353.1"/>
    </source>
</evidence>
<sequence>MVIAICQPAFPWKGRSGAWEPHQRSSGEIIYEDETDDAAAQCGGVRCVQHANDLLFREPRSLHLSVLLVGPDSNQAWRKIRGSRHDRGSQYCSYDYQKKLQAHSLRPSMSGKGNCYDNSAVETFFKSLKAELIWRQSWPTRRQAEAAIFQYINGFYNSRRRHSYLGGISPVAFEAKVA</sequence>
<dbReference type="InterPro" id="IPR001584">
    <property type="entry name" value="Integrase_cat-core"/>
</dbReference>
<reference evidence="2 3" key="1">
    <citation type="submission" date="2020-08" db="EMBL/GenBank/DDBJ databases">
        <title>Genomic Encyclopedia of Type Strains, Phase IV (KMG-IV): sequencing the most valuable type-strain genomes for metagenomic binning, comparative biology and taxonomic classification.</title>
        <authorList>
            <person name="Goeker M."/>
        </authorList>
    </citation>
    <scope>NUCLEOTIDE SEQUENCE [LARGE SCALE GENOMIC DNA]</scope>
    <source>
        <strain evidence="2 3">DSM 27203</strain>
    </source>
</reference>
<dbReference type="AlphaFoldDB" id="A0A840Z3A5"/>
<feature type="domain" description="Integrase catalytic" evidence="1">
    <location>
        <begin position="86"/>
        <end position="178"/>
    </location>
</feature>
<dbReference type="InterPro" id="IPR050900">
    <property type="entry name" value="Transposase_IS3/IS150/IS904"/>
</dbReference>
<dbReference type="PANTHER" id="PTHR46889">
    <property type="entry name" value="TRANSPOSASE INSF FOR INSERTION SEQUENCE IS3B-RELATED"/>
    <property type="match status" value="1"/>
</dbReference>
<protein>
    <submittedName>
        <fullName evidence="2">Transposase InsO family protein</fullName>
    </submittedName>
</protein>
<dbReference type="EMBL" id="JACIJI010000015">
    <property type="protein sequence ID" value="MBB5720353.1"/>
    <property type="molecule type" value="Genomic_DNA"/>
</dbReference>
<evidence type="ECO:0000259" key="1">
    <source>
        <dbReference type="PROSITE" id="PS50994"/>
    </source>
</evidence>
<dbReference type="PANTHER" id="PTHR46889:SF4">
    <property type="entry name" value="TRANSPOSASE INSO FOR INSERTION SEQUENCE ELEMENT IS911B-RELATED"/>
    <property type="match status" value="1"/>
</dbReference>
<dbReference type="PROSITE" id="PS50994">
    <property type="entry name" value="INTEGRASE"/>
    <property type="match status" value="1"/>
</dbReference>